<gene>
    <name evidence="2" type="ORF">C8A00DRAFT_36093</name>
</gene>
<reference evidence="2" key="1">
    <citation type="journal article" date="2023" name="Mol. Phylogenet. Evol.">
        <title>Genome-scale phylogeny and comparative genomics of the fungal order Sordariales.</title>
        <authorList>
            <person name="Hensen N."/>
            <person name="Bonometti L."/>
            <person name="Westerberg I."/>
            <person name="Brannstrom I.O."/>
            <person name="Guillou S."/>
            <person name="Cros-Aarteil S."/>
            <person name="Calhoun S."/>
            <person name="Haridas S."/>
            <person name="Kuo A."/>
            <person name="Mondo S."/>
            <person name="Pangilinan J."/>
            <person name="Riley R."/>
            <person name="LaButti K."/>
            <person name="Andreopoulos B."/>
            <person name="Lipzen A."/>
            <person name="Chen C."/>
            <person name="Yan M."/>
            <person name="Daum C."/>
            <person name="Ng V."/>
            <person name="Clum A."/>
            <person name="Steindorff A."/>
            <person name="Ohm R.A."/>
            <person name="Martin F."/>
            <person name="Silar P."/>
            <person name="Natvig D.O."/>
            <person name="Lalanne C."/>
            <person name="Gautier V."/>
            <person name="Ament-Velasquez S.L."/>
            <person name="Kruys A."/>
            <person name="Hutchinson M.I."/>
            <person name="Powell A.J."/>
            <person name="Barry K."/>
            <person name="Miller A.N."/>
            <person name="Grigoriev I.V."/>
            <person name="Debuchy R."/>
            <person name="Gladieux P."/>
            <person name="Hiltunen Thoren M."/>
            <person name="Johannesson H."/>
        </authorList>
    </citation>
    <scope>NUCLEOTIDE SEQUENCE</scope>
    <source>
        <strain evidence="2">CBS 538.74</strain>
    </source>
</reference>
<evidence type="ECO:0000313" key="3">
    <source>
        <dbReference type="Proteomes" id="UP001302745"/>
    </source>
</evidence>
<feature type="compositionally biased region" description="Pro residues" evidence="1">
    <location>
        <begin position="326"/>
        <end position="335"/>
    </location>
</feature>
<feature type="compositionally biased region" description="Basic residues" evidence="1">
    <location>
        <begin position="389"/>
        <end position="398"/>
    </location>
</feature>
<comment type="caution">
    <text evidence="2">The sequence shown here is derived from an EMBL/GenBank/DDBJ whole genome shotgun (WGS) entry which is preliminary data.</text>
</comment>
<dbReference type="EMBL" id="MU857024">
    <property type="protein sequence ID" value="KAK4151267.1"/>
    <property type="molecule type" value="Genomic_DNA"/>
</dbReference>
<proteinExistence type="predicted"/>
<evidence type="ECO:0000313" key="2">
    <source>
        <dbReference type="EMBL" id="KAK4151267.1"/>
    </source>
</evidence>
<sequence length="486" mass="52932">MFHLSPSYGSEDDARTLHIPVLTEPQSTPGSRPHPSLPSAYVLMPRITVTPEYRTANEGTSTVWVAVQLSAQVYSVDAPEQQYDTTTDHQPFTDELRYGFLYDVSVEILPTSKSTVIEVLDNKAYTTILHPGSRVLFVAHIRLEPAARRRPPTHVRQNSDDLIEDLERQLGGTMTDYVEVRVTYRHSGFPHRHGQTTGTTKTTAPDGIVSLQTTMQTTGIATIKRHNSASPWSPPPCMPRPNPIFEVIASHWGIENAHAVMQRVIRSRSVQPRVTAAETALIWPPALGSISSLDTAAERVVVGGGGEDDRIPNFNKQNHPQEKPIHNPPPHPPPTTTRMAAPPIPRRQASRRCISTVSHRRATNQPPPPTPTKHDATTLTQPGTVVVTRRQKSHRQRLSRASQAASFFQASSSPSGPPPPPPSSSSSSSSGAAPPVALTPVVVDAGQGQIRGVRDAGVVVGRSGGGSVRVRKGKEKERGWGWGGWW</sequence>
<dbReference type="Proteomes" id="UP001302745">
    <property type="component" value="Unassembled WGS sequence"/>
</dbReference>
<evidence type="ECO:0000256" key="1">
    <source>
        <dbReference type="SAM" id="MobiDB-lite"/>
    </source>
</evidence>
<feature type="region of interest" description="Disordered" evidence="1">
    <location>
        <begin position="303"/>
        <end position="440"/>
    </location>
</feature>
<name>A0AAN6ZUD3_9PEZI</name>
<accession>A0AAN6ZUD3</accession>
<protein>
    <submittedName>
        <fullName evidence="2">Uncharacterized protein</fullName>
    </submittedName>
</protein>
<dbReference type="AlphaFoldDB" id="A0AAN6ZUD3"/>
<reference evidence="2" key="2">
    <citation type="submission" date="2023-05" db="EMBL/GenBank/DDBJ databases">
        <authorList>
            <consortium name="Lawrence Berkeley National Laboratory"/>
            <person name="Steindorff A."/>
            <person name="Hensen N."/>
            <person name="Bonometti L."/>
            <person name="Westerberg I."/>
            <person name="Brannstrom I.O."/>
            <person name="Guillou S."/>
            <person name="Cros-Aarteil S."/>
            <person name="Calhoun S."/>
            <person name="Haridas S."/>
            <person name="Kuo A."/>
            <person name="Mondo S."/>
            <person name="Pangilinan J."/>
            <person name="Riley R."/>
            <person name="Labutti K."/>
            <person name="Andreopoulos B."/>
            <person name="Lipzen A."/>
            <person name="Chen C."/>
            <person name="Yanf M."/>
            <person name="Daum C."/>
            <person name="Ng V."/>
            <person name="Clum A."/>
            <person name="Ohm R."/>
            <person name="Martin F."/>
            <person name="Silar P."/>
            <person name="Natvig D."/>
            <person name="Lalanne C."/>
            <person name="Gautier V."/>
            <person name="Ament-Velasquez S.L."/>
            <person name="Kruys A."/>
            <person name="Hutchinson M.I."/>
            <person name="Powell A.J."/>
            <person name="Barry K."/>
            <person name="Miller A.N."/>
            <person name="Grigoriev I.V."/>
            <person name="Debuchy R."/>
            <person name="Gladieux P."/>
            <person name="Thoren M.H."/>
            <person name="Johannesson H."/>
        </authorList>
    </citation>
    <scope>NUCLEOTIDE SEQUENCE</scope>
    <source>
        <strain evidence="2">CBS 538.74</strain>
    </source>
</reference>
<keyword evidence="3" id="KW-1185">Reference proteome</keyword>
<feature type="compositionally biased region" description="Low complexity" evidence="1">
    <location>
        <begin position="401"/>
        <end position="414"/>
    </location>
</feature>
<feature type="region of interest" description="Disordered" evidence="1">
    <location>
        <begin position="460"/>
        <end position="486"/>
    </location>
</feature>
<feature type="compositionally biased region" description="Low complexity" evidence="1">
    <location>
        <begin position="424"/>
        <end position="440"/>
    </location>
</feature>
<organism evidence="2 3">
    <name type="scientific">Chaetomidium leptoderma</name>
    <dbReference type="NCBI Taxonomy" id="669021"/>
    <lineage>
        <taxon>Eukaryota</taxon>
        <taxon>Fungi</taxon>
        <taxon>Dikarya</taxon>
        <taxon>Ascomycota</taxon>
        <taxon>Pezizomycotina</taxon>
        <taxon>Sordariomycetes</taxon>
        <taxon>Sordariomycetidae</taxon>
        <taxon>Sordariales</taxon>
        <taxon>Chaetomiaceae</taxon>
        <taxon>Chaetomidium</taxon>
    </lineage>
</organism>